<name>A0ABQ2IVA4_9PSEU</name>
<dbReference type="Proteomes" id="UP000597656">
    <property type="component" value="Unassembled WGS sequence"/>
</dbReference>
<organism evidence="1 2">
    <name type="scientific">Lentzea pudingi</name>
    <dbReference type="NCBI Taxonomy" id="1789439"/>
    <lineage>
        <taxon>Bacteria</taxon>
        <taxon>Bacillati</taxon>
        <taxon>Actinomycetota</taxon>
        <taxon>Actinomycetes</taxon>
        <taxon>Pseudonocardiales</taxon>
        <taxon>Pseudonocardiaceae</taxon>
        <taxon>Lentzea</taxon>
    </lineage>
</organism>
<gene>
    <name evidence="1" type="ORF">GCM10011609_88240</name>
</gene>
<reference evidence="2" key="1">
    <citation type="journal article" date="2019" name="Int. J. Syst. Evol. Microbiol.">
        <title>The Global Catalogue of Microorganisms (GCM) 10K type strain sequencing project: providing services to taxonomists for standard genome sequencing and annotation.</title>
        <authorList>
            <consortium name="The Broad Institute Genomics Platform"/>
            <consortium name="The Broad Institute Genome Sequencing Center for Infectious Disease"/>
            <person name="Wu L."/>
            <person name="Ma J."/>
        </authorList>
    </citation>
    <scope>NUCLEOTIDE SEQUENCE [LARGE SCALE GENOMIC DNA]</scope>
    <source>
        <strain evidence="2">CGMCC 4.7319</strain>
    </source>
</reference>
<evidence type="ECO:0000313" key="2">
    <source>
        <dbReference type="Proteomes" id="UP000597656"/>
    </source>
</evidence>
<accession>A0ABQ2IVA4</accession>
<evidence type="ECO:0000313" key="1">
    <source>
        <dbReference type="EMBL" id="GGN30453.1"/>
    </source>
</evidence>
<keyword evidence="2" id="KW-1185">Reference proteome</keyword>
<sequence>MYLADALAQRVEEAQRQHLSMIGKVAQDFCWVRRLAGEAGKGEDHGVTCGHELRQLLQLGRERTAIVMGQVIDAAAMRQEQVENLRTDMVDWR</sequence>
<proteinExistence type="predicted"/>
<protein>
    <submittedName>
        <fullName evidence="1">Uncharacterized protein</fullName>
    </submittedName>
</protein>
<dbReference type="EMBL" id="BMNC01000040">
    <property type="protein sequence ID" value="GGN30453.1"/>
    <property type="molecule type" value="Genomic_DNA"/>
</dbReference>
<comment type="caution">
    <text evidence="1">The sequence shown here is derived from an EMBL/GenBank/DDBJ whole genome shotgun (WGS) entry which is preliminary data.</text>
</comment>